<keyword evidence="3" id="KW-1185">Reference proteome</keyword>
<dbReference type="EMBL" id="JAQQXT010000001">
    <property type="protein sequence ID" value="MDC8770233.1"/>
    <property type="molecule type" value="Genomic_DNA"/>
</dbReference>
<feature type="signal peptide" evidence="1">
    <location>
        <begin position="1"/>
        <end position="21"/>
    </location>
</feature>
<dbReference type="Proteomes" id="UP001221189">
    <property type="component" value="Unassembled WGS sequence"/>
</dbReference>
<evidence type="ECO:0000256" key="1">
    <source>
        <dbReference type="SAM" id="SignalP"/>
    </source>
</evidence>
<reference evidence="2 3" key="1">
    <citation type="submission" date="2022-10" db="EMBL/GenBank/DDBJ databases">
        <title>Paucibacter sp. hw1 Genome sequencing.</title>
        <authorList>
            <person name="Park S."/>
        </authorList>
    </citation>
    <scope>NUCLEOTIDE SEQUENCE [LARGE SCALE GENOMIC DNA]</scope>
    <source>
        <strain evidence="3">hw1</strain>
    </source>
</reference>
<accession>A0ABT5K8F2</accession>
<evidence type="ECO:0008006" key="4">
    <source>
        <dbReference type="Google" id="ProtNLM"/>
    </source>
</evidence>
<dbReference type="PROSITE" id="PS51257">
    <property type="entry name" value="PROKAR_LIPOPROTEIN"/>
    <property type="match status" value="1"/>
</dbReference>
<feature type="chain" id="PRO_5045564446" description="Lipoprotein" evidence="1">
    <location>
        <begin position="22"/>
        <end position="266"/>
    </location>
</feature>
<sequence>MKRVNNRRLLASLFLSLPALASASACLYKGADATARVINRSGEITTPFPEPLSSPDCRRLRVATGEVAVYALAASQAAPEMRRVSSGALIVGAGNAPTDAGGVPQLMQQIKSVLDGGQRLRSGSSRGANEDYILTAIPSGRLAEPQADLLVPLGQTADADLASFELSLKGKVVHRQQGPAQELRLPAAHLKRGNTLQWTLSYAGQRHQGQIVVEDPALLAQRKQELLQHSQAEPDPLLRQLRLAAALVDEGQVWAAREIIRAGLTP</sequence>
<name>A0ABT5K8F2_9BURK</name>
<keyword evidence="1" id="KW-0732">Signal</keyword>
<evidence type="ECO:0000313" key="2">
    <source>
        <dbReference type="EMBL" id="MDC8770233.1"/>
    </source>
</evidence>
<dbReference type="RefSeq" id="WP_273598706.1">
    <property type="nucleotide sequence ID" value="NZ_JAQQXT010000001.1"/>
</dbReference>
<proteinExistence type="predicted"/>
<comment type="caution">
    <text evidence="2">The sequence shown here is derived from an EMBL/GenBank/DDBJ whole genome shotgun (WGS) entry which is preliminary data.</text>
</comment>
<organism evidence="2 3">
    <name type="scientific">Roseateles albus</name>
    <dbReference type="NCBI Taxonomy" id="2987525"/>
    <lineage>
        <taxon>Bacteria</taxon>
        <taxon>Pseudomonadati</taxon>
        <taxon>Pseudomonadota</taxon>
        <taxon>Betaproteobacteria</taxon>
        <taxon>Burkholderiales</taxon>
        <taxon>Sphaerotilaceae</taxon>
        <taxon>Roseateles</taxon>
    </lineage>
</organism>
<evidence type="ECO:0000313" key="3">
    <source>
        <dbReference type="Proteomes" id="UP001221189"/>
    </source>
</evidence>
<protein>
    <recommendedName>
        <fullName evidence="4">Lipoprotein</fullName>
    </recommendedName>
</protein>
<gene>
    <name evidence="2" type="ORF">PRZ03_01525</name>
</gene>